<gene>
    <name evidence="1" type="ORF">UFOVP1127_115</name>
    <name evidence="2" type="ORF">UFOVP1242_95</name>
    <name evidence="3" type="ORF">UFOVP1492_19</name>
    <name evidence="4" type="ORF">UFOVP1580_48</name>
</gene>
<name>A0A6J5SR96_9CAUD</name>
<dbReference type="EMBL" id="LR797450">
    <property type="protein sequence ID" value="CAB4217284.1"/>
    <property type="molecule type" value="Genomic_DNA"/>
</dbReference>
<accession>A0A6J5SR96</accession>
<evidence type="ECO:0000313" key="2">
    <source>
        <dbReference type="EMBL" id="CAB4193520.1"/>
    </source>
</evidence>
<protein>
    <submittedName>
        <fullName evidence="3">Uncharacterized protein</fullName>
    </submittedName>
</protein>
<evidence type="ECO:0000313" key="3">
    <source>
        <dbReference type="EMBL" id="CAB4217284.1"/>
    </source>
</evidence>
<organism evidence="3">
    <name type="scientific">uncultured Caudovirales phage</name>
    <dbReference type="NCBI Taxonomy" id="2100421"/>
    <lineage>
        <taxon>Viruses</taxon>
        <taxon>Duplodnaviria</taxon>
        <taxon>Heunggongvirae</taxon>
        <taxon>Uroviricota</taxon>
        <taxon>Caudoviricetes</taxon>
        <taxon>Peduoviridae</taxon>
        <taxon>Maltschvirus</taxon>
        <taxon>Maltschvirus maltsch</taxon>
    </lineage>
</organism>
<dbReference type="EMBL" id="LR798430">
    <property type="protein sequence ID" value="CAB5231271.1"/>
    <property type="molecule type" value="Genomic_DNA"/>
</dbReference>
<sequence length="155" mass="18093">MKKNSFITKAQEARRTAEGHMRNVWSKVVMDLNNGACQRYYVLGNCLYEREYEEGSDSFSLMHGLVEQSYSEEQLVEMGAIKYLYGVYPDWLNHWPIGEQRDWKFGLVTRDVYRASDDKFEINDTSDGWVSTEVDKATLHALYIGTKSLLDLDWQ</sequence>
<dbReference type="EMBL" id="LR797197">
    <property type="protein sequence ID" value="CAB4193520.1"/>
    <property type="molecule type" value="Genomic_DNA"/>
</dbReference>
<reference evidence="3" key="1">
    <citation type="submission" date="2020-05" db="EMBL/GenBank/DDBJ databases">
        <authorList>
            <person name="Chiriac C."/>
            <person name="Salcher M."/>
            <person name="Ghai R."/>
            <person name="Kavagutti S V."/>
        </authorList>
    </citation>
    <scope>NUCLEOTIDE SEQUENCE</scope>
</reference>
<dbReference type="EMBL" id="LR797075">
    <property type="protein sequence ID" value="CAB4185650.1"/>
    <property type="molecule type" value="Genomic_DNA"/>
</dbReference>
<evidence type="ECO:0000313" key="4">
    <source>
        <dbReference type="EMBL" id="CAB5231271.1"/>
    </source>
</evidence>
<evidence type="ECO:0000313" key="1">
    <source>
        <dbReference type="EMBL" id="CAB4185650.1"/>
    </source>
</evidence>
<proteinExistence type="predicted"/>